<protein>
    <submittedName>
        <fullName evidence="2">Putative secreted protein</fullName>
    </submittedName>
</protein>
<dbReference type="RefSeq" id="WP_055267269.1">
    <property type="nucleotide sequence ID" value="NZ_CABIXQ010000020.1"/>
</dbReference>
<proteinExistence type="predicted"/>
<sequence length="248" mass="29161">MRKPSIFSRDYERIMRRRKRIFVTSISLIIISVVLTVTFISRYKFTNIESYLTTWIKDKEKSEKEQKEEILNEEKEIDILETYKNINILLNENEFELKLSDNNGEKFIEGVENLEKDKYCIDSLGKKVIILDKNQNIFLADIEGNVINLTLNKYVSPYGEVFEKDEVLSIYNDYIWHSQVKFLDNNKLAYVSNLPYFGYELSQYVNLIDLDTKEHVTIWELKGGNIILKEIIDGGLEAVIDGNIKYVK</sequence>
<reference evidence="2 3" key="1">
    <citation type="submission" date="2015-09" db="EMBL/GenBank/DDBJ databases">
        <authorList>
            <consortium name="Pathogen Informatics"/>
        </authorList>
    </citation>
    <scope>NUCLEOTIDE SEQUENCE [LARGE SCALE GENOMIC DNA]</scope>
    <source>
        <strain evidence="2 3">2789STDY5834856</strain>
    </source>
</reference>
<dbReference type="OrthoDB" id="1952449at2"/>
<keyword evidence="1" id="KW-0472">Membrane</keyword>
<keyword evidence="1" id="KW-1133">Transmembrane helix</keyword>
<keyword evidence="1" id="KW-0812">Transmembrane</keyword>
<dbReference type="AlphaFoldDB" id="A0A174J894"/>
<feature type="transmembrane region" description="Helical" evidence="1">
    <location>
        <begin position="21"/>
        <end position="40"/>
    </location>
</feature>
<dbReference type="Proteomes" id="UP000095594">
    <property type="component" value="Unassembled WGS sequence"/>
</dbReference>
<accession>A0A174J894</accession>
<evidence type="ECO:0000313" key="2">
    <source>
        <dbReference type="EMBL" id="CUO93415.1"/>
    </source>
</evidence>
<dbReference type="EMBL" id="CYZX01000020">
    <property type="protein sequence ID" value="CUO93415.1"/>
    <property type="molecule type" value="Genomic_DNA"/>
</dbReference>
<evidence type="ECO:0000313" key="3">
    <source>
        <dbReference type="Proteomes" id="UP000095594"/>
    </source>
</evidence>
<organism evidence="2 3">
    <name type="scientific">Clostridium disporicum</name>
    <dbReference type="NCBI Taxonomy" id="84024"/>
    <lineage>
        <taxon>Bacteria</taxon>
        <taxon>Bacillati</taxon>
        <taxon>Bacillota</taxon>
        <taxon>Clostridia</taxon>
        <taxon>Eubacteriales</taxon>
        <taxon>Clostridiaceae</taxon>
        <taxon>Clostridium</taxon>
    </lineage>
</organism>
<evidence type="ECO:0000256" key="1">
    <source>
        <dbReference type="SAM" id="Phobius"/>
    </source>
</evidence>
<name>A0A174J894_9CLOT</name>
<gene>
    <name evidence="2" type="ORF">ERS852471_02637</name>
</gene>